<dbReference type="EMBL" id="MU154609">
    <property type="protein sequence ID" value="KAF9491985.1"/>
    <property type="molecule type" value="Genomic_DNA"/>
</dbReference>
<dbReference type="Pfam" id="PF17667">
    <property type="entry name" value="Pkinase_fungal"/>
    <property type="match status" value="1"/>
</dbReference>
<feature type="non-terminal residue" evidence="2">
    <location>
        <position position="1"/>
    </location>
</feature>
<dbReference type="AlphaFoldDB" id="A0A9P5ZSP9"/>
<dbReference type="OrthoDB" id="5569250at2759"/>
<dbReference type="InterPro" id="IPR008266">
    <property type="entry name" value="Tyr_kinase_AS"/>
</dbReference>
<evidence type="ECO:0000313" key="3">
    <source>
        <dbReference type="Proteomes" id="UP000807025"/>
    </source>
</evidence>
<evidence type="ECO:0000313" key="2">
    <source>
        <dbReference type="EMBL" id="KAF9491985.1"/>
    </source>
</evidence>
<organism evidence="2 3">
    <name type="scientific">Pleurotus eryngii</name>
    <name type="common">Boletus of the steppes</name>
    <dbReference type="NCBI Taxonomy" id="5323"/>
    <lineage>
        <taxon>Eukaryota</taxon>
        <taxon>Fungi</taxon>
        <taxon>Dikarya</taxon>
        <taxon>Basidiomycota</taxon>
        <taxon>Agaricomycotina</taxon>
        <taxon>Agaricomycetes</taxon>
        <taxon>Agaricomycetidae</taxon>
        <taxon>Agaricales</taxon>
        <taxon>Pleurotineae</taxon>
        <taxon>Pleurotaceae</taxon>
        <taxon>Pleurotus</taxon>
    </lineage>
</organism>
<name>A0A9P5ZSP9_PLEER</name>
<dbReference type="InterPro" id="IPR040976">
    <property type="entry name" value="Pkinase_fungal"/>
</dbReference>
<reference evidence="2" key="1">
    <citation type="submission" date="2020-11" db="EMBL/GenBank/DDBJ databases">
        <authorList>
            <consortium name="DOE Joint Genome Institute"/>
            <person name="Ahrendt S."/>
            <person name="Riley R."/>
            <person name="Andreopoulos W."/>
            <person name="Labutti K."/>
            <person name="Pangilinan J."/>
            <person name="Ruiz-Duenas F.J."/>
            <person name="Barrasa J.M."/>
            <person name="Sanchez-Garcia M."/>
            <person name="Camarero S."/>
            <person name="Miyauchi S."/>
            <person name="Serrano A."/>
            <person name="Linde D."/>
            <person name="Babiker R."/>
            <person name="Drula E."/>
            <person name="Ayuso-Fernandez I."/>
            <person name="Pacheco R."/>
            <person name="Padilla G."/>
            <person name="Ferreira P."/>
            <person name="Barriuso J."/>
            <person name="Kellner H."/>
            <person name="Castanera R."/>
            <person name="Alfaro M."/>
            <person name="Ramirez L."/>
            <person name="Pisabarro A.G."/>
            <person name="Kuo A."/>
            <person name="Tritt A."/>
            <person name="Lipzen A."/>
            <person name="He G."/>
            <person name="Yan M."/>
            <person name="Ng V."/>
            <person name="Cullen D."/>
            <person name="Martin F."/>
            <person name="Rosso M.-N."/>
            <person name="Henrissat B."/>
            <person name="Hibbett D."/>
            <person name="Martinez A.T."/>
            <person name="Grigoriev I.V."/>
        </authorList>
    </citation>
    <scope>NUCLEOTIDE SEQUENCE</scope>
    <source>
        <strain evidence="2">ATCC 90797</strain>
    </source>
</reference>
<protein>
    <recommendedName>
        <fullName evidence="1">Fungal-type protein kinase domain-containing protein</fullName>
    </recommendedName>
</protein>
<sequence length="83" mass="9594">RIKTRLIMKTSGLPLSHCKNIVDFFKGMYDILEAHRWMVAERKLLHRDISHGNIIVEAKDAQNIQEFKGKKPPAFINKILHGS</sequence>
<comment type="caution">
    <text evidence="2">The sequence shown here is derived from an EMBL/GenBank/DDBJ whole genome shotgun (WGS) entry which is preliminary data.</text>
</comment>
<proteinExistence type="predicted"/>
<dbReference type="Proteomes" id="UP000807025">
    <property type="component" value="Unassembled WGS sequence"/>
</dbReference>
<feature type="domain" description="Fungal-type protein kinase" evidence="1">
    <location>
        <begin position="1"/>
        <end position="62"/>
    </location>
</feature>
<evidence type="ECO:0000259" key="1">
    <source>
        <dbReference type="Pfam" id="PF17667"/>
    </source>
</evidence>
<dbReference type="GO" id="GO:0004672">
    <property type="term" value="F:protein kinase activity"/>
    <property type="evidence" value="ECO:0007669"/>
    <property type="project" value="InterPro"/>
</dbReference>
<keyword evidence="3" id="KW-1185">Reference proteome</keyword>
<feature type="non-terminal residue" evidence="2">
    <location>
        <position position="83"/>
    </location>
</feature>
<gene>
    <name evidence="2" type="ORF">BDN71DRAFT_1368818</name>
</gene>
<accession>A0A9P5ZSP9</accession>
<dbReference type="PROSITE" id="PS00109">
    <property type="entry name" value="PROTEIN_KINASE_TYR"/>
    <property type="match status" value="1"/>
</dbReference>